<dbReference type="PANTHER" id="PTHR45453:SF1">
    <property type="entry name" value="PHOSPHATE REGULON SENSOR PROTEIN PHOR"/>
    <property type="match status" value="1"/>
</dbReference>
<keyword evidence="4" id="KW-0597">Phosphoprotein</keyword>
<dbReference type="KEGG" id="cbv:U729_967"/>
<keyword evidence="11" id="KW-0902">Two-component regulatory system</keyword>
<dbReference type="OrthoDB" id="335833at2"/>
<reference evidence="15 16" key="1">
    <citation type="journal article" date="2015" name="Infect. Genet. Evol.">
        <title>Genomic sequences of six botulinum neurotoxin-producing strains representing three clostridial species illustrate the mobility and diversity of botulinum neurotoxin genes.</title>
        <authorList>
            <person name="Smith T.J."/>
            <person name="Hill K.K."/>
            <person name="Xie G."/>
            <person name="Foley B.T."/>
            <person name="Williamson C.H."/>
            <person name="Foster J.T."/>
            <person name="Johnson S.L."/>
            <person name="Chertkov O."/>
            <person name="Teshima H."/>
            <person name="Gibbons H.S."/>
            <person name="Johnsky L.A."/>
            <person name="Karavis M.A."/>
            <person name="Smith L.A."/>
        </authorList>
    </citation>
    <scope>NUCLEOTIDE SEQUENCE [LARGE SCALE GENOMIC DNA]</scope>
    <source>
        <strain evidence="15">Sullivan</strain>
    </source>
</reference>
<dbReference type="Pfam" id="PF00512">
    <property type="entry name" value="HisKA"/>
    <property type="match status" value="1"/>
</dbReference>
<evidence type="ECO:0000256" key="1">
    <source>
        <dbReference type="ARBA" id="ARBA00000085"/>
    </source>
</evidence>
<dbReference type="HOGENOM" id="CLU_000445_89_3_9"/>
<keyword evidence="5" id="KW-0808">Transferase</keyword>
<comment type="subcellular location">
    <subcellularLocation>
        <location evidence="2">Membrane</location>
    </subcellularLocation>
</comment>
<keyword evidence="10 13" id="KW-1133">Transmembrane helix</keyword>
<evidence type="ECO:0000256" key="4">
    <source>
        <dbReference type="ARBA" id="ARBA00022553"/>
    </source>
</evidence>
<dbReference type="Gene3D" id="1.10.287.130">
    <property type="match status" value="1"/>
</dbReference>
<dbReference type="Proteomes" id="UP000030635">
    <property type="component" value="Chromosome"/>
</dbReference>
<dbReference type="eggNOG" id="COG2205">
    <property type="taxonomic scope" value="Bacteria"/>
</dbReference>
<evidence type="ECO:0000256" key="5">
    <source>
        <dbReference type="ARBA" id="ARBA00022679"/>
    </source>
</evidence>
<dbReference type="InterPro" id="IPR050351">
    <property type="entry name" value="BphY/WalK/GraS-like"/>
</dbReference>
<dbReference type="GO" id="GO:0000155">
    <property type="term" value="F:phosphorelay sensor kinase activity"/>
    <property type="evidence" value="ECO:0007669"/>
    <property type="project" value="InterPro"/>
</dbReference>
<dbReference type="InterPro" id="IPR003661">
    <property type="entry name" value="HisK_dim/P_dom"/>
</dbReference>
<gene>
    <name evidence="15" type="ORF">U729_967</name>
</gene>
<dbReference type="InterPro" id="IPR004358">
    <property type="entry name" value="Sig_transdc_His_kin-like_C"/>
</dbReference>
<dbReference type="Pfam" id="PF02518">
    <property type="entry name" value="HATPase_c"/>
    <property type="match status" value="1"/>
</dbReference>
<dbReference type="EC" id="2.7.13.3" evidence="3"/>
<dbReference type="SUPFAM" id="SSF47384">
    <property type="entry name" value="Homodimeric domain of signal transducing histidine kinase"/>
    <property type="match status" value="1"/>
</dbReference>
<keyword evidence="6 13" id="KW-0812">Transmembrane</keyword>
<sequence length="317" mass="36403">MSGVTISLIIAIIVLLVICFRLLLNNIKRDNEIKYIANKINSIYNNSTSERVLLRTDDKDMKELLINLNKVLEKNQKNESIFINNEEKMRKMLSNISHDIKTPLTVILGYAEMLREGNNLSEEQKNDLLKLIKDKGEEVVLIINKFFNLSKLESGDNDIDIEKVNISEICRKSILEYYDILNSNGIDVDINIPDKEIYIYTDGLYLSRILSNLISNSFKYGYEGNIIGLSLTEDKKSITIEVWDKGKGIDEIEKEKIFDRLYTLEDSRSKEFSGSGLGLTITKKLCERIGGKIEVNSIPYKKTSFKVIIKKDNLRNK</sequence>
<dbReference type="InterPro" id="IPR003594">
    <property type="entry name" value="HATPase_dom"/>
</dbReference>
<dbReference type="InterPro" id="IPR036890">
    <property type="entry name" value="HATPase_C_sf"/>
</dbReference>
<dbReference type="CDD" id="cd00082">
    <property type="entry name" value="HisKA"/>
    <property type="match status" value="1"/>
</dbReference>
<evidence type="ECO:0000256" key="13">
    <source>
        <dbReference type="SAM" id="Phobius"/>
    </source>
</evidence>
<dbReference type="RefSeq" id="WP_039312129.1">
    <property type="nucleotide sequence ID" value="NZ_CP006905.1"/>
</dbReference>
<evidence type="ECO:0000313" key="16">
    <source>
        <dbReference type="Proteomes" id="UP000030635"/>
    </source>
</evidence>
<evidence type="ECO:0000256" key="2">
    <source>
        <dbReference type="ARBA" id="ARBA00004370"/>
    </source>
</evidence>
<protein>
    <recommendedName>
        <fullName evidence="3">histidine kinase</fullName>
        <ecNumber evidence="3">2.7.13.3</ecNumber>
    </recommendedName>
</protein>
<evidence type="ECO:0000313" key="15">
    <source>
        <dbReference type="EMBL" id="AIY83312.1"/>
    </source>
</evidence>
<dbReference type="STRING" id="1561.NPD11_2022"/>
<keyword evidence="9" id="KW-0067">ATP-binding</keyword>
<organism evidence="15 16">
    <name type="scientific">Clostridium baratii str. Sullivan</name>
    <dbReference type="NCBI Taxonomy" id="1415775"/>
    <lineage>
        <taxon>Bacteria</taxon>
        <taxon>Bacillati</taxon>
        <taxon>Bacillota</taxon>
        <taxon>Clostridia</taxon>
        <taxon>Eubacteriales</taxon>
        <taxon>Clostridiaceae</taxon>
        <taxon>Clostridium</taxon>
    </lineage>
</organism>
<evidence type="ECO:0000259" key="14">
    <source>
        <dbReference type="PROSITE" id="PS50109"/>
    </source>
</evidence>
<dbReference type="EMBL" id="CP006905">
    <property type="protein sequence ID" value="AIY83312.1"/>
    <property type="molecule type" value="Genomic_DNA"/>
</dbReference>
<name>A0A0A7FUQ1_9CLOT</name>
<dbReference type="PANTHER" id="PTHR45453">
    <property type="entry name" value="PHOSPHATE REGULON SENSOR PROTEIN PHOR"/>
    <property type="match status" value="1"/>
</dbReference>
<dbReference type="SUPFAM" id="SSF55874">
    <property type="entry name" value="ATPase domain of HSP90 chaperone/DNA topoisomerase II/histidine kinase"/>
    <property type="match status" value="1"/>
</dbReference>
<dbReference type="InterPro" id="IPR036097">
    <property type="entry name" value="HisK_dim/P_sf"/>
</dbReference>
<evidence type="ECO:0000256" key="6">
    <source>
        <dbReference type="ARBA" id="ARBA00022692"/>
    </source>
</evidence>
<evidence type="ECO:0000256" key="3">
    <source>
        <dbReference type="ARBA" id="ARBA00012438"/>
    </source>
</evidence>
<feature type="domain" description="Histidine kinase" evidence="14">
    <location>
        <begin position="95"/>
        <end position="313"/>
    </location>
</feature>
<keyword evidence="16" id="KW-1185">Reference proteome</keyword>
<dbReference type="Gene3D" id="3.30.565.10">
    <property type="entry name" value="Histidine kinase-like ATPase, C-terminal domain"/>
    <property type="match status" value="1"/>
</dbReference>
<dbReference type="SMART" id="SM00387">
    <property type="entry name" value="HATPase_c"/>
    <property type="match status" value="1"/>
</dbReference>
<accession>A0A0A7FUQ1</accession>
<dbReference type="FunFam" id="3.30.565.10:FF:000013">
    <property type="entry name" value="Two-component sensor histidine kinase"/>
    <property type="match status" value="1"/>
</dbReference>
<keyword evidence="8 15" id="KW-0418">Kinase</keyword>
<evidence type="ECO:0000256" key="12">
    <source>
        <dbReference type="ARBA" id="ARBA00023136"/>
    </source>
</evidence>
<dbReference type="GO" id="GO:0005524">
    <property type="term" value="F:ATP binding"/>
    <property type="evidence" value="ECO:0007669"/>
    <property type="project" value="UniProtKB-KW"/>
</dbReference>
<dbReference type="AlphaFoldDB" id="A0A0A7FUQ1"/>
<dbReference type="GO" id="GO:0005886">
    <property type="term" value="C:plasma membrane"/>
    <property type="evidence" value="ECO:0007669"/>
    <property type="project" value="TreeGrafter"/>
</dbReference>
<evidence type="ECO:0000256" key="9">
    <source>
        <dbReference type="ARBA" id="ARBA00022840"/>
    </source>
</evidence>
<evidence type="ECO:0000256" key="11">
    <source>
        <dbReference type="ARBA" id="ARBA00023012"/>
    </source>
</evidence>
<evidence type="ECO:0000256" key="8">
    <source>
        <dbReference type="ARBA" id="ARBA00022777"/>
    </source>
</evidence>
<dbReference type="InterPro" id="IPR005467">
    <property type="entry name" value="His_kinase_dom"/>
</dbReference>
<dbReference type="GO" id="GO:0016036">
    <property type="term" value="P:cellular response to phosphate starvation"/>
    <property type="evidence" value="ECO:0007669"/>
    <property type="project" value="TreeGrafter"/>
</dbReference>
<evidence type="ECO:0000256" key="10">
    <source>
        <dbReference type="ARBA" id="ARBA00022989"/>
    </source>
</evidence>
<feature type="transmembrane region" description="Helical" evidence="13">
    <location>
        <begin position="6"/>
        <end position="24"/>
    </location>
</feature>
<keyword evidence="12 13" id="KW-0472">Membrane</keyword>
<dbReference type="SMART" id="SM00388">
    <property type="entry name" value="HisKA"/>
    <property type="match status" value="1"/>
</dbReference>
<dbReference type="PROSITE" id="PS50109">
    <property type="entry name" value="HIS_KIN"/>
    <property type="match status" value="1"/>
</dbReference>
<dbReference type="PRINTS" id="PR00344">
    <property type="entry name" value="BCTRLSENSOR"/>
</dbReference>
<keyword evidence="7" id="KW-0547">Nucleotide-binding</keyword>
<comment type="catalytic activity">
    <reaction evidence="1">
        <text>ATP + protein L-histidine = ADP + protein N-phospho-L-histidine.</text>
        <dbReference type="EC" id="2.7.13.3"/>
    </reaction>
</comment>
<evidence type="ECO:0000256" key="7">
    <source>
        <dbReference type="ARBA" id="ARBA00022741"/>
    </source>
</evidence>
<dbReference type="GO" id="GO:0004721">
    <property type="term" value="F:phosphoprotein phosphatase activity"/>
    <property type="evidence" value="ECO:0007669"/>
    <property type="project" value="TreeGrafter"/>
</dbReference>
<proteinExistence type="predicted"/>